<organism evidence="1 3">
    <name type="scientific">Emericellopsis atlantica</name>
    <dbReference type="NCBI Taxonomy" id="2614577"/>
    <lineage>
        <taxon>Eukaryota</taxon>
        <taxon>Fungi</taxon>
        <taxon>Dikarya</taxon>
        <taxon>Ascomycota</taxon>
        <taxon>Pezizomycotina</taxon>
        <taxon>Sordariomycetes</taxon>
        <taxon>Hypocreomycetidae</taxon>
        <taxon>Hypocreales</taxon>
        <taxon>Bionectriaceae</taxon>
        <taxon>Emericellopsis</taxon>
    </lineage>
</organism>
<dbReference type="GeneID" id="70295248"/>
<dbReference type="InterPro" id="IPR036396">
    <property type="entry name" value="Cyt_P450_sf"/>
</dbReference>
<name>A0A9P8CJI2_9HYPO</name>
<evidence type="ECO:0000313" key="2">
    <source>
        <dbReference type="EMBL" id="KAG9249735.1"/>
    </source>
</evidence>
<reference evidence="1" key="1">
    <citation type="journal article" date="2021" name="IMA Fungus">
        <title>Genomic characterization of three marine fungi, including Emericellopsis atlantica sp. nov. with signatures of a generalist lifestyle and marine biomass degradation.</title>
        <authorList>
            <person name="Hagestad O.C."/>
            <person name="Hou L."/>
            <person name="Andersen J.H."/>
            <person name="Hansen E.H."/>
            <person name="Altermark B."/>
            <person name="Li C."/>
            <person name="Kuhnert E."/>
            <person name="Cox R.J."/>
            <person name="Crous P.W."/>
            <person name="Spatafora J.W."/>
            <person name="Lail K."/>
            <person name="Amirebrahimi M."/>
            <person name="Lipzen A."/>
            <person name="Pangilinan J."/>
            <person name="Andreopoulos W."/>
            <person name="Hayes R.D."/>
            <person name="Ng V."/>
            <person name="Grigoriev I.V."/>
            <person name="Jackson S.A."/>
            <person name="Sutton T.D.S."/>
            <person name="Dobson A.D.W."/>
            <person name="Rama T."/>
        </authorList>
    </citation>
    <scope>NUCLEOTIDE SEQUENCE</scope>
    <source>
        <strain evidence="1">TS7</strain>
    </source>
</reference>
<dbReference type="Proteomes" id="UP000887229">
    <property type="component" value="Unassembled WGS sequence"/>
</dbReference>
<evidence type="ECO:0000313" key="3">
    <source>
        <dbReference type="Proteomes" id="UP000887229"/>
    </source>
</evidence>
<sequence>MTCPGRHLALMQVSKVVASLIHCYDIRQVDPDSVWSYQANFTALTHSWPVYVKKRMD</sequence>
<dbReference type="EMBL" id="MU251293">
    <property type="protein sequence ID" value="KAG9249735.1"/>
    <property type="molecule type" value="Genomic_DNA"/>
</dbReference>
<accession>A0A9P8CJI2</accession>
<proteinExistence type="predicted"/>
<dbReference type="GO" id="GO:0016705">
    <property type="term" value="F:oxidoreductase activity, acting on paired donors, with incorporation or reduction of molecular oxygen"/>
    <property type="evidence" value="ECO:0007669"/>
    <property type="project" value="InterPro"/>
</dbReference>
<dbReference type="Gene3D" id="1.10.630.10">
    <property type="entry name" value="Cytochrome P450"/>
    <property type="match status" value="1"/>
</dbReference>
<dbReference type="AlphaFoldDB" id="A0A9P8CJI2"/>
<dbReference type="RefSeq" id="XP_046113659.1">
    <property type="nucleotide sequence ID" value="XM_046264345.1"/>
</dbReference>
<dbReference type="GO" id="GO:0020037">
    <property type="term" value="F:heme binding"/>
    <property type="evidence" value="ECO:0007669"/>
    <property type="project" value="InterPro"/>
</dbReference>
<dbReference type="OrthoDB" id="4893843at2759"/>
<protein>
    <submittedName>
        <fullName evidence="1">Uncharacterized protein</fullName>
    </submittedName>
</protein>
<dbReference type="SUPFAM" id="SSF48264">
    <property type="entry name" value="Cytochrome P450"/>
    <property type="match status" value="1"/>
</dbReference>
<comment type="caution">
    <text evidence="1">The sequence shown here is derived from an EMBL/GenBank/DDBJ whole genome shotgun (WGS) entry which is preliminary data.</text>
</comment>
<keyword evidence="3" id="KW-1185">Reference proteome</keyword>
<dbReference type="GO" id="GO:0004497">
    <property type="term" value="F:monooxygenase activity"/>
    <property type="evidence" value="ECO:0007669"/>
    <property type="project" value="InterPro"/>
</dbReference>
<evidence type="ECO:0000313" key="1">
    <source>
        <dbReference type="EMBL" id="KAG9249373.1"/>
    </source>
</evidence>
<dbReference type="EMBL" id="MU251322">
    <property type="protein sequence ID" value="KAG9249373.1"/>
    <property type="molecule type" value="Genomic_DNA"/>
</dbReference>
<gene>
    <name evidence="2" type="ORF">F5Z01DRAFT_668411</name>
    <name evidence="1" type="ORF">F5Z01DRAFT_669369</name>
</gene>
<dbReference type="GO" id="GO:0005506">
    <property type="term" value="F:iron ion binding"/>
    <property type="evidence" value="ECO:0007669"/>
    <property type="project" value="InterPro"/>
</dbReference>